<feature type="chain" id="PRO_5046436171" description="Nuclear transport factor 2 family protein" evidence="1">
    <location>
        <begin position="20"/>
        <end position="153"/>
    </location>
</feature>
<keyword evidence="3" id="KW-1185">Reference proteome</keyword>
<evidence type="ECO:0000313" key="3">
    <source>
        <dbReference type="Proteomes" id="UP001549313"/>
    </source>
</evidence>
<comment type="caution">
    <text evidence="2">The sequence shown here is derived from an EMBL/GenBank/DDBJ whole genome shotgun (WGS) entry which is preliminary data.</text>
</comment>
<protein>
    <recommendedName>
        <fullName evidence="4">Nuclear transport factor 2 family protein</fullName>
    </recommendedName>
</protein>
<dbReference type="Pfam" id="PF12893">
    <property type="entry name" value="Lumazine_bd_2"/>
    <property type="match status" value="1"/>
</dbReference>
<proteinExistence type="predicted"/>
<dbReference type="Gene3D" id="3.10.450.50">
    <property type="match status" value="1"/>
</dbReference>
<dbReference type="EMBL" id="JBEPTF010000001">
    <property type="protein sequence ID" value="MET4683527.1"/>
    <property type="molecule type" value="Genomic_DNA"/>
</dbReference>
<dbReference type="Proteomes" id="UP001549313">
    <property type="component" value="Unassembled WGS sequence"/>
</dbReference>
<gene>
    <name evidence="2" type="ORF">ABIE19_001436</name>
</gene>
<feature type="signal peptide" evidence="1">
    <location>
        <begin position="1"/>
        <end position="19"/>
    </location>
</feature>
<accession>A0ABV2RAB9</accession>
<evidence type="ECO:0000256" key="1">
    <source>
        <dbReference type="SAM" id="SignalP"/>
    </source>
</evidence>
<name>A0ABV2RAB9_9CAUL</name>
<evidence type="ECO:0008006" key="4">
    <source>
        <dbReference type="Google" id="ProtNLM"/>
    </source>
</evidence>
<evidence type="ECO:0000313" key="2">
    <source>
        <dbReference type="EMBL" id="MET4683527.1"/>
    </source>
</evidence>
<organism evidence="2 3">
    <name type="scientific">Brevundimonas faecalis</name>
    <dbReference type="NCBI Taxonomy" id="947378"/>
    <lineage>
        <taxon>Bacteria</taxon>
        <taxon>Pseudomonadati</taxon>
        <taxon>Pseudomonadota</taxon>
        <taxon>Alphaproteobacteria</taxon>
        <taxon>Caulobacterales</taxon>
        <taxon>Caulobacteraceae</taxon>
        <taxon>Brevundimonas</taxon>
    </lineage>
</organism>
<dbReference type="InterPro" id="IPR032710">
    <property type="entry name" value="NTF2-like_dom_sf"/>
</dbReference>
<dbReference type="SUPFAM" id="SSF54427">
    <property type="entry name" value="NTF2-like"/>
    <property type="match status" value="1"/>
</dbReference>
<dbReference type="InterPro" id="IPR039437">
    <property type="entry name" value="FrzH/put_lumazine-bd"/>
</dbReference>
<dbReference type="RefSeq" id="WP_354088445.1">
    <property type="nucleotide sequence ID" value="NZ_JBEPTF010000001.1"/>
</dbReference>
<keyword evidence="1" id="KW-0732">Signal</keyword>
<sequence length="153" mass="16846">MLFKAAVFAAVLMAGPVAAQEAWVAHKPEVAAVDAAVRAPLEAYLRGHATGDPVQFRRAFHDDAQLWGMRGGSLIRMTDDEYLARAGSGQAAADEAQRRRWIEAIDVTGDTAIAKIILDYPAARFTDYMQLMRVDGRWQIVNKMYLAEPKAPS</sequence>
<reference evidence="2 3" key="1">
    <citation type="submission" date="2024-06" db="EMBL/GenBank/DDBJ databases">
        <title>Sorghum-associated microbial communities from plants grown in Nebraska, USA.</title>
        <authorList>
            <person name="Schachtman D."/>
        </authorList>
    </citation>
    <scope>NUCLEOTIDE SEQUENCE [LARGE SCALE GENOMIC DNA]</scope>
    <source>
        <strain evidence="2 3">2814</strain>
    </source>
</reference>